<comment type="caution">
    <text evidence="3">The sequence shown here is derived from an EMBL/GenBank/DDBJ whole genome shotgun (WGS) entry which is preliminary data.</text>
</comment>
<dbReference type="SUPFAM" id="SSF57850">
    <property type="entry name" value="RING/U-box"/>
    <property type="match status" value="1"/>
</dbReference>
<dbReference type="Pfam" id="PF13639">
    <property type="entry name" value="zf-RING_2"/>
    <property type="match status" value="1"/>
</dbReference>
<dbReference type="PROSITE" id="PS50089">
    <property type="entry name" value="ZF_RING_2"/>
    <property type="match status" value="1"/>
</dbReference>
<keyword evidence="1" id="KW-0479">Metal-binding</keyword>
<dbReference type="InterPro" id="IPR013083">
    <property type="entry name" value="Znf_RING/FYVE/PHD"/>
</dbReference>
<evidence type="ECO:0000313" key="3">
    <source>
        <dbReference type="EMBL" id="RRT59188.1"/>
    </source>
</evidence>
<feature type="domain" description="RING-type" evidence="2">
    <location>
        <begin position="125"/>
        <end position="170"/>
    </location>
</feature>
<dbReference type="InterPro" id="IPR001841">
    <property type="entry name" value="Znf_RING"/>
</dbReference>
<keyword evidence="1" id="KW-0863">Zinc-finger</keyword>
<dbReference type="InterPro" id="IPR044274">
    <property type="entry name" value="RFI2"/>
</dbReference>
<dbReference type="Proteomes" id="UP000287651">
    <property type="component" value="Unassembled WGS sequence"/>
</dbReference>
<reference evidence="3 4" key="1">
    <citation type="journal article" date="2014" name="Agronomy (Basel)">
        <title>A Draft Genome Sequence for Ensete ventricosum, the Drought-Tolerant Tree Against Hunger.</title>
        <authorList>
            <person name="Harrison J."/>
            <person name="Moore K.A."/>
            <person name="Paszkiewicz K."/>
            <person name="Jones T."/>
            <person name="Grant M."/>
            <person name="Ambacheew D."/>
            <person name="Muzemil S."/>
            <person name="Studholme D.J."/>
        </authorList>
    </citation>
    <scope>NUCLEOTIDE SEQUENCE [LARGE SCALE GENOMIC DNA]</scope>
</reference>
<dbReference type="EMBL" id="AMZH03008328">
    <property type="protein sequence ID" value="RRT59188.1"/>
    <property type="molecule type" value="Genomic_DNA"/>
</dbReference>
<dbReference type="GO" id="GO:0004842">
    <property type="term" value="F:ubiquitin-protein transferase activity"/>
    <property type="evidence" value="ECO:0007669"/>
    <property type="project" value="InterPro"/>
</dbReference>
<organism evidence="3 4">
    <name type="scientific">Ensete ventricosum</name>
    <name type="common">Abyssinian banana</name>
    <name type="synonym">Musa ensete</name>
    <dbReference type="NCBI Taxonomy" id="4639"/>
    <lineage>
        <taxon>Eukaryota</taxon>
        <taxon>Viridiplantae</taxon>
        <taxon>Streptophyta</taxon>
        <taxon>Embryophyta</taxon>
        <taxon>Tracheophyta</taxon>
        <taxon>Spermatophyta</taxon>
        <taxon>Magnoliopsida</taxon>
        <taxon>Liliopsida</taxon>
        <taxon>Zingiberales</taxon>
        <taxon>Musaceae</taxon>
        <taxon>Ensete</taxon>
    </lineage>
</organism>
<dbReference type="AlphaFoldDB" id="A0A426Z5C9"/>
<name>A0A426Z5C9_ENSVE</name>
<gene>
    <name evidence="3" type="ORF">B296_00046025</name>
</gene>
<proteinExistence type="predicted"/>
<dbReference type="GO" id="GO:0008270">
    <property type="term" value="F:zinc ion binding"/>
    <property type="evidence" value="ECO:0007669"/>
    <property type="project" value="UniProtKB-KW"/>
</dbReference>
<dbReference type="PANTHER" id="PTHR46798">
    <property type="entry name" value="OS09G0511500 PROTEIN"/>
    <property type="match status" value="1"/>
</dbReference>
<accession>A0A426Z5C9</accession>
<protein>
    <recommendedName>
        <fullName evidence="2">RING-type domain-containing protein</fullName>
    </recommendedName>
</protein>
<evidence type="ECO:0000256" key="1">
    <source>
        <dbReference type="PROSITE-ProRule" id="PRU00175"/>
    </source>
</evidence>
<dbReference type="PANTHER" id="PTHR46798:SF3">
    <property type="entry name" value="RING FINGER FAMILY PROTEIN"/>
    <property type="match status" value="1"/>
</dbReference>
<sequence>MNRGARPPSLIKSGIIPGCVPTRIGQDLTLCRGYLFPSAVPSPDRAIPQAGGSERRRGRRCELGDIFSDEIFGFGVECIAVGSVICGLFCHRAIGGSVRIKAFGMGLVGAGKDTKDGDEVVHVYCSVCLNAVKCGGDRSTAKLPCGHEFHLDCIGSAFNAKGVMQCPNCRKVEEGNWFYANGSHSTPELTMAEGIQDEDLYNLNYAESITNFFLCPIRESESSPAVSCKSLIFQDALLADLLVLLFGVTK</sequence>
<dbReference type="SMART" id="SM00184">
    <property type="entry name" value="RING"/>
    <property type="match status" value="1"/>
</dbReference>
<keyword evidence="1" id="KW-0862">Zinc</keyword>
<evidence type="ECO:0000259" key="2">
    <source>
        <dbReference type="PROSITE" id="PS50089"/>
    </source>
</evidence>
<dbReference type="Gene3D" id="3.30.40.10">
    <property type="entry name" value="Zinc/RING finger domain, C3HC4 (zinc finger)"/>
    <property type="match status" value="1"/>
</dbReference>
<evidence type="ECO:0000313" key="4">
    <source>
        <dbReference type="Proteomes" id="UP000287651"/>
    </source>
</evidence>